<evidence type="ECO:0000313" key="3">
    <source>
        <dbReference type="Proteomes" id="UP000594261"/>
    </source>
</evidence>
<protein>
    <submittedName>
        <fullName evidence="2">Uncharacterized protein</fullName>
    </submittedName>
</protein>
<evidence type="ECO:0000313" key="2">
    <source>
        <dbReference type="EnsemblPlants" id="QL09p040454:mrna:CDS:1"/>
    </source>
</evidence>
<sequence>MNTKSMRLPPRRLLTPNATTKAKATAIPTATVTVTAAVAATTNNNKRKEREKEGVNATITKIPKPAKATTTARAGGIGSAELVFSSNKILAGYLAHEFLTRGTLFGQQWDPTSSTANQNEAVSVSSKKAEKEKKKPSGEVEGQVEEDQQQRYVELANLLKTGGAHFPGIVNPTQLTHFLHKKM</sequence>
<reference evidence="2 3" key="1">
    <citation type="journal article" date="2016" name="G3 (Bethesda)">
        <title>First Draft Assembly and Annotation of the Genome of a California Endemic Oak Quercus lobata Nee (Fagaceae).</title>
        <authorList>
            <person name="Sork V.L."/>
            <person name="Fitz-Gibbon S.T."/>
            <person name="Puiu D."/>
            <person name="Crepeau M."/>
            <person name="Gugger P.F."/>
            <person name="Sherman R."/>
            <person name="Stevens K."/>
            <person name="Langley C.H."/>
            <person name="Pellegrini M."/>
            <person name="Salzberg S.L."/>
        </authorList>
    </citation>
    <scope>NUCLEOTIDE SEQUENCE [LARGE SCALE GENOMIC DNA]</scope>
    <source>
        <strain evidence="2 3">cv. SW786</strain>
    </source>
</reference>
<dbReference type="Proteomes" id="UP000594261">
    <property type="component" value="Chromosome 9"/>
</dbReference>
<keyword evidence="3" id="KW-1185">Reference proteome</keyword>
<organism evidence="2 3">
    <name type="scientific">Quercus lobata</name>
    <name type="common">Valley oak</name>
    <dbReference type="NCBI Taxonomy" id="97700"/>
    <lineage>
        <taxon>Eukaryota</taxon>
        <taxon>Viridiplantae</taxon>
        <taxon>Streptophyta</taxon>
        <taxon>Embryophyta</taxon>
        <taxon>Tracheophyta</taxon>
        <taxon>Spermatophyta</taxon>
        <taxon>Magnoliopsida</taxon>
        <taxon>eudicotyledons</taxon>
        <taxon>Gunneridae</taxon>
        <taxon>Pentapetalae</taxon>
        <taxon>rosids</taxon>
        <taxon>fabids</taxon>
        <taxon>Fagales</taxon>
        <taxon>Fagaceae</taxon>
        <taxon>Quercus</taxon>
    </lineage>
</organism>
<dbReference type="OMA" id="KGTIYGQ"/>
<dbReference type="PANTHER" id="PTHR34657">
    <property type="entry name" value="EMBRYO SAC DEVELOPMENT ARREST 6"/>
    <property type="match status" value="1"/>
</dbReference>
<evidence type="ECO:0000256" key="1">
    <source>
        <dbReference type="SAM" id="MobiDB-lite"/>
    </source>
</evidence>
<feature type="compositionally biased region" description="Polar residues" evidence="1">
    <location>
        <begin position="108"/>
        <end position="119"/>
    </location>
</feature>
<accession>A0A7N2MKP2</accession>
<name>A0A7N2MKP2_QUELO</name>
<dbReference type="InParanoid" id="A0A7N2MKP2"/>
<dbReference type="FunCoup" id="A0A7N2MKP2">
    <property type="interactions" value="574"/>
</dbReference>
<dbReference type="AlphaFoldDB" id="A0A7N2MKP2"/>
<dbReference type="PANTHER" id="PTHR34657:SF10">
    <property type="entry name" value="F21M11.6 PROTEIN"/>
    <property type="match status" value="1"/>
</dbReference>
<reference evidence="2" key="2">
    <citation type="submission" date="2021-01" db="UniProtKB">
        <authorList>
            <consortium name="EnsemblPlants"/>
        </authorList>
    </citation>
    <scope>IDENTIFICATION</scope>
</reference>
<feature type="compositionally biased region" description="Basic and acidic residues" evidence="1">
    <location>
        <begin position="127"/>
        <end position="138"/>
    </location>
</feature>
<dbReference type="EMBL" id="LRBV02000009">
    <property type="status" value="NOT_ANNOTATED_CDS"/>
    <property type="molecule type" value="Genomic_DNA"/>
</dbReference>
<dbReference type="EnsemblPlants" id="QL09p040454:mrna">
    <property type="protein sequence ID" value="QL09p040454:mrna:CDS:1"/>
    <property type="gene ID" value="QL09p040454"/>
</dbReference>
<dbReference type="Gramene" id="QL09p040454:mrna">
    <property type="protein sequence ID" value="QL09p040454:mrna:CDS:1"/>
    <property type="gene ID" value="QL09p040454"/>
</dbReference>
<proteinExistence type="predicted"/>
<feature type="region of interest" description="Disordered" evidence="1">
    <location>
        <begin position="108"/>
        <end position="147"/>
    </location>
</feature>